<keyword evidence="2" id="KW-0808">Transferase</keyword>
<evidence type="ECO:0000313" key="7">
    <source>
        <dbReference type="EMBL" id="MDI6450762.1"/>
    </source>
</evidence>
<evidence type="ECO:0000256" key="4">
    <source>
        <dbReference type="ARBA" id="ARBA00022777"/>
    </source>
</evidence>
<dbReference type="InterPro" id="IPR050660">
    <property type="entry name" value="NEK_Ser/Thr_kinase"/>
</dbReference>
<evidence type="ECO:0000256" key="1">
    <source>
        <dbReference type="ARBA" id="ARBA00012513"/>
    </source>
</evidence>
<dbReference type="CDD" id="cd14014">
    <property type="entry name" value="STKc_PknB_like"/>
    <property type="match status" value="1"/>
</dbReference>
<dbReference type="GO" id="GO:0004674">
    <property type="term" value="F:protein serine/threonine kinase activity"/>
    <property type="evidence" value="ECO:0007669"/>
    <property type="project" value="UniProtKB-EC"/>
</dbReference>
<dbReference type="RefSeq" id="WP_349246172.1">
    <property type="nucleotide sequence ID" value="NZ_JASCXX010000024.1"/>
</dbReference>
<dbReference type="GO" id="GO:0005524">
    <property type="term" value="F:ATP binding"/>
    <property type="evidence" value="ECO:0007669"/>
    <property type="project" value="UniProtKB-KW"/>
</dbReference>
<dbReference type="Proteomes" id="UP001431776">
    <property type="component" value="Unassembled WGS sequence"/>
</dbReference>
<dbReference type="EMBL" id="JASCXX010000024">
    <property type="protein sequence ID" value="MDI6450762.1"/>
    <property type="molecule type" value="Genomic_DNA"/>
</dbReference>
<keyword evidence="3" id="KW-0547">Nucleotide-binding</keyword>
<dbReference type="PANTHER" id="PTHR43671">
    <property type="entry name" value="SERINE/THREONINE-PROTEIN KINASE NEK"/>
    <property type="match status" value="1"/>
</dbReference>
<dbReference type="InterPro" id="IPR008266">
    <property type="entry name" value="Tyr_kinase_AS"/>
</dbReference>
<dbReference type="InterPro" id="IPR011009">
    <property type="entry name" value="Kinase-like_dom_sf"/>
</dbReference>
<evidence type="ECO:0000259" key="6">
    <source>
        <dbReference type="PROSITE" id="PS50011"/>
    </source>
</evidence>
<evidence type="ECO:0000256" key="5">
    <source>
        <dbReference type="ARBA" id="ARBA00022840"/>
    </source>
</evidence>
<keyword evidence="4 7" id="KW-0418">Kinase</keyword>
<protein>
    <recommendedName>
        <fullName evidence="1">non-specific serine/threonine protein kinase</fullName>
        <ecNumber evidence="1">2.7.11.1</ecNumber>
    </recommendedName>
</protein>
<dbReference type="AlphaFoldDB" id="A0AAW6U2G1"/>
<gene>
    <name evidence="7" type="ORF">QJ522_17010</name>
</gene>
<name>A0AAW6U2G1_9BACT</name>
<dbReference type="PROSITE" id="PS00109">
    <property type="entry name" value="PROTEIN_KINASE_TYR"/>
    <property type="match status" value="1"/>
</dbReference>
<feature type="domain" description="Protein kinase" evidence="6">
    <location>
        <begin position="51"/>
        <end position="290"/>
    </location>
</feature>
<dbReference type="EC" id="2.7.11.1" evidence="1"/>
<dbReference type="Pfam" id="PF00069">
    <property type="entry name" value="Pkinase"/>
    <property type="match status" value="1"/>
</dbReference>
<dbReference type="Pfam" id="PF12773">
    <property type="entry name" value="DZR"/>
    <property type="match status" value="1"/>
</dbReference>
<dbReference type="PROSITE" id="PS50011">
    <property type="entry name" value="PROTEIN_KINASE_DOM"/>
    <property type="match status" value="1"/>
</dbReference>
<sequence length="466" mass="52683">MVADDAAESLGVRADPLAASGGRSNALTETHELSLTGKKVRLAVGQRLGKYRLEAHLGTGGSCEVWRARDSVEDIRVALKIPLLGVGGERDSEQLFREVRLVAKLRHPHIMPIKNADVIDGYAVLATELSVGTLEDRSRPMSVRRILSIALQVLDGLAYAHRHRVVHCDVTPNNIFLFPDGRVALGDFGISLKIKGRMATVDDFGTPGYVAPEQAYGKPTYQSDCFAVALILYEYLTGVLPRWPFRWPPRGYQRLRERTSLAMLAFLKRALAIDPQRRFADAEEMRAALIEVLPKGLRLAVGGKGHDRQKLDWRKVRRGAFLKRYDKVLSASFRCVDCGEPIAETMEICPWCGSERNRFEASTTRSHICPRCGKGVLPEWRYCPWCYGPGFQSPSETHTKGVRYHGRCTYCGGGLMRFMRYCPWCRRKVRKPWHVRPFGEVCGRCKWSVDTEFWSHCPWCKQCLVE</sequence>
<accession>A0AAW6U2G1</accession>
<evidence type="ECO:0000256" key="3">
    <source>
        <dbReference type="ARBA" id="ARBA00022741"/>
    </source>
</evidence>
<comment type="caution">
    <text evidence="7">The sequence shown here is derived from an EMBL/GenBank/DDBJ whole genome shotgun (WGS) entry which is preliminary data.</text>
</comment>
<keyword evidence="8" id="KW-1185">Reference proteome</keyword>
<dbReference type="SUPFAM" id="SSF56112">
    <property type="entry name" value="Protein kinase-like (PK-like)"/>
    <property type="match status" value="1"/>
</dbReference>
<reference evidence="7" key="1">
    <citation type="submission" date="2023-05" db="EMBL/GenBank/DDBJ databases">
        <title>Anaerotaeda fermentans gen. nov., sp. nov., a novel anaerobic planctomycete of the new family within the order Sedimentisphaerales isolated from Taman Peninsula, Russia.</title>
        <authorList>
            <person name="Khomyakova M.A."/>
            <person name="Merkel A.Y."/>
            <person name="Slobodkin A.I."/>
        </authorList>
    </citation>
    <scope>NUCLEOTIDE SEQUENCE</scope>
    <source>
        <strain evidence="7">M17dextr</strain>
    </source>
</reference>
<dbReference type="PANTHER" id="PTHR43671:SF13">
    <property type="entry name" value="SERINE_THREONINE-PROTEIN KINASE NEK2"/>
    <property type="match status" value="1"/>
</dbReference>
<keyword evidence="5" id="KW-0067">ATP-binding</keyword>
<evidence type="ECO:0000256" key="2">
    <source>
        <dbReference type="ARBA" id="ARBA00022679"/>
    </source>
</evidence>
<dbReference type="Gene3D" id="3.30.200.20">
    <property type="entry name" value="Phosphorylase Kinase, domain 1"/>
    <property type="match status" value="1"/>
</dbReference>
<dbReference type="Gene3D" id="1.10.510.10">
    <property type="entry name" value="Transferase(Phosphotransferase) domain 1"/>
    <property type="match status" value="1"/>
</dbReference>
<organism evidence="7 8">
    <name type="scientific">Anaerobaca lacustris</name>
    <dbReference type="NCBI Taxonomy" id="3044600"/>
    <lineage>
        <taxon>Bacteria</taxon>
        <taxon>Pseudomonadati</taxon>
        <taxon>Planctomycetota</taxon>
        <taxon>Phycisphaerae</taxon>
        <taxon>Sedimentisphaerales</taxon>
        <taxon>Anaerobacaceae</taxon>
        <taxon>Anaerobaca</taxon>
    </lineage>
</organism>
<dbReference type="InterPro" id="IPR000719">
    <property type="entry name" value="Prot_kinase_dom"/>
</dbReference>
<proteinExistence type="predicted"/>
<dbReference type="InterPro" id="IPR025874">
    <property type="entry name" value="DZR"/>
</dbReference>
<evidence type="ECO:0000313" key="8">
    <source>
        <dbReference type="Proteomes" id="UP001431776"/>
    </source>
</evidence>